<dbReference type="SUPFAM" id="SSF47384">
    <property type="entry name" value="Homodimeric domain of signal transducing histidine kinase"/>
    <property type="match status" value="1"/>
</dbReference>
<dbReference type="Pfam" id="PF01590">
    <property type="entry name" value="GAF"/>
    <property type="match status" value="1"/>
</dbReference>
<dbReference type="Proteomes" id="UP000256829">
    <property type="component" value="Unassembled WGS sequence"/>
</dbReference>
<comment type="catalytic activity">
    <reaction evidence="1">
        <text>ATP + protein L-histidine = ADP + protein N-phospho-L-histidine.</text>
        <dbReference type="EC" id="2.7.13.3"/>
    </reaction>
</comment>
<dbReference type="InterPro" id="IPR003661">
    <property type="entry name" value="HisK_dim/P_dom"/>
</dbReference>
<evidence type="ECO:0000259" key="10">
    <source>
        <dbReference type="PROSITE" id="PS50113"/>
    </source>
</evidence>
<dbReference type="InterPro" id="IPR035965">
    <property type="entry name" value="PAS-like_dom_sf"/>
</dbReference>
<dbReference type="PANTHER" id="PTHR43547">
    <property type="entry name" value="TWO-COMPONENT HISTIDINE KINASE"/>
    <property type="match status" value="1"/>
</dbReference>
<evidence type="ECO:0000256" key="1">
    <source>
        <dbReference type="ARBA" id="ARBA00000085"/>
    </source>
</evidence>
<dbReference type="SUPFAM" id="SSF55785">
    <property type="entry name" value="PYP-like sensor domain (PAS domain)"/>
    <property type="match status" value="3"/>
</dbReference>
<dbReference type="GO" id="GO:0005886">
    <property type="term" value="C:plasma membrane"/>
    <property type="evidence" value="ECO:0007669"/>
    <property type="project" value="UniProtKB-ARBA"/>
</dbReference>
<evidence type="ECO:0000256" key="5">
    <source>
        <dbReference type="ARBA" id="ARBA00022777"/>
    </source>
</evidence>
<dbReference type="InterPro" id="IPR000014">
    <property type="entry name" value="PAS"/>
</dbReference>
<sequence>MRGCTIDRFRPMAATHSPGRPGDPARTNDLRVQLALDAAGLGSFIWYPADDRGVPDARLLALFGLPPGSSLSLARALASTIHPDDRETFRDAMDRALDPDGTGLLQEDVRIVRPDGSQRWIAVSGQTSFEGAPPQPTRMDGVAMDITDRKQAEAVLRANARTQRFLLALGDALRPLADAGAIMRTAMGMLAEHLDVNRGYYGEVEHNGTYCRVRDSFNRGVQSLDGRYRLDDYSPSKMDLLRAARNLVITDAEHDADIGQAERDRYLALSIRSLINVPLVKNEHFIAVLGVSDERARDWSEEEIEVVRETAERTWAAVERARAEAALRQSEKRFQQVARNLDAAFYVVDMSQDRMHHLNDAHRRLWSIEPARRREAWFQRVHPDDAQRVRALHESFALGKSSAFDAQYRIVLDDACVRWVHDRAVVGSRNEDGRVRTVTGMMQDITQQKHDARLLRQSEEKYRHLFDSIDQGFTLIEMIFEGERAVDYRFVEINPAFERQTGLVNALGRTMRECASDHEQAWFDTYGEVARTGKPLRFERRADALDRDFDVYAFRVGPADAPKVAVLFADITDRRLMEDALRQADRRKDEFLATLAHELRNPLAPLRTGLELLRRWNVREDAGATLGMMERQVRHLVRMVDDLLDISRISRGKVELDRRRVDLVHEVRVAAEAMQPTYEAENRTLSIDLTPSPLMVCADTTRVMQVLGNLLSNALKFTPEGGHIRVSLAREGDEAVLCVRDDGIGIADDDLEQIFASFMQVDTSLERGQNGLGLGLAVAKELVSMHGGRIQARSKGLGEGSEFMVRLPLDEIPETFEFEPVDVSGAPLVVECPDAHAWRRVLVVDDNRASADTLALLLRLSGFEVAVAYEGQQAVDRARAWRPDAVVMDIGMPDLNGFEACRAMRDDALGRPFVAIALTGWGGADAKQASRDAGFDLHLVKPAEPSAITELLEMRLSALARQPS</sequence>
<dbReference type="EMBL" id="QTJR01000006">
    <property type="protein sequence ID" value="RDY67194.1"/>
    <property type="molecule type" value="Genomic_DNA"/>
</dbReference>
<dbReference type="AlphaFoldDB" id="A0A3D8VCQ2"/>
<protein>
    <recommendedName>
        <fullName evidence="2">histidine kinase</fullName>
        <ecNumber evidence="2">2.7.13.3</ecNumber>
    </recommendedName>
</protein>
<evidence type="ECO:0000256" key="3">
    <source>
        <dbReference type="ARBA" id="ARBA00022553"/>
    </source>
</evidence>
<dbReference type="Gene3D" id="3.30.450.20">
    <property type="entry name" value="PAS domain"/>
    <property type="match status" value="3"/>
</dbReference>
<dbReference type="PANTHER" id="PTHR43547:SF2">
    <property type="entry name" value="HYBRID SIGNAL TRANSDUCTION HISTIDINE KINASE C"/>
    <property type="match status" value="1"/>
</dbReference>
<dbReference type="EC" id="2.7.13.3" evidence="2"/>
<name>A0A3D8VCQ2_9GAMM</name>
<dbReference type="SMART" id="SM00448">
    <property type="entry name" value="REC"/>
    <property type="match status" value="1"/>
</dbReference>
<feature type="domain" description="PAC" evidence="10">
    <location>
        <begin position="105"/>
        <end position="158"/>
    </location>
</feature>
<dbReference type="Gene3D" id="3.30.565.10">
    <property type="entry name" value="Histidine kinase-like ATPase, C-terminal domain"/>
    <property type="match status" value="1"/>
</dbReference>
<dbReference type="SMART" id="SM00086">
    <property type="entry name" value="PAC"/>
    <property type="match status" value="2"/>
</dbReference>
<dbReference type="CDD" id="cd00082">
    <property type="entry name" value="HisKA"/>
    <property type="match status" value="1"/>
</dbReference>
<dbReference type="Gene3D" id="3.30.450.40">
    <property type="match status" value="1"/>
</dbReference>
<dbReference type="InterPro" id="IPR036890">
    <property type="entry name" value="HATPase_C_sf"/>
</dbReference>
<dbReference type="PROSITE" id="PS50112">
    <property type="entry name" value="PAS"/>
    <property type="match status" value="1"/>
</dbReference>
<dbReference type="NCBIfam" id="TIGR00229">
    <property type="entry name" value="sensory_box"/>
    <property type="match status" value="2"/>
</dbReference>
<dbReference type="Gene3D" id="1.10.287.130">
    <property type="match status" value="1"/>
</dbReference>
<dbReference type="PROSITE" id="PS50110">
    <property type="entry name" value="RESPONSE_REGULATORY"/>
    <property type="match status" value="1"/>
</dbReference>
<dbReference type="Pfam" id="PF00072">
    <property type="entry name" value="Response_reg"/>
    <property type="match status" value="1"/>
</dbReference>
<evidence type="ECO:0000259" key="7">
    <source>
        <dbReference type="PROSITE" id="PS50109"/>
    </source>
</evidence>
<evidence type="ECO:0000313" key="12">
    <source>
        <dbReference type="Proteomes" id="UP000256829"/>
    </source>
</evidence>
<dbReference type="InterPro" id="IPR003018">
    <property type="entry name" value="GAF"/>
</dbReference>
<dbReference type="Gene3D" id="2.10.70.100">
    <property type="match status" value="1"/>
</dbReference>
<dbReference type="Pfam" id="PF02518">
    <property type="entry name" value="HATPase_c"/>
    <property type="match status" value="1"/>
</dbReference>
<dbReference type="SUPFAM" id="SSF55874">
    <property type="entry name" value="ATPase domain of HSP90 chaperone/DNA topoisomerase II/histidine kinase"/>
    <property type="match status" value="1"/>
</dbReference>
<dbReference type="InterPro" id="IPR005467">
    <property type="entry name" value="His_kinase_dom"/>
</dbReference>
<keyword evidence="4" id="KW-0808">Transferase</keyword>
<dbReference type="InterPro" id="IPR029016">
    <property type="entry name" value="GAF-like_dom_sf"/>
</dbReference>
<dbReference type="PROSITE" id="PS50113">
    <property type="entry name" value="PAC"/>
    <property type="match status" value="2"/>
</dbReference>
<dbReference type="PROSITE" id="PS50109">
    <property type="entry name" value="HIS_KIN"/>
    <property type="match status" value="1"/>
</dbReference>
<dbReference type="InterPro" id="IPR013655">
    <property type="entry name" value="PAS_fold_3"/>
</dbReference>
<dbReference type="InterPro" id="IPR000700">
    <property type="entry name" value="PAS-assoc_C"/>
</dbReference>
<dbReference type="Pfam" id="PF08447">
    <property type="entry name" value="PAS_3"/>
    <property type="match status" value="2"/>
</dbReference>
<accession>A0A3D8VCQ2</accession>
<proteinExistence type="predicted"/>
<dbReference type="SUPFAM" id="SSF55781">
    <property type="entry name" value="GAF domain-like"/>
    <property type="match status" value="1"/>
</dbReference>
<dbReference type="Pfam" id="PF00512">
    <property type="entry name" value="HisKA"/>
    <property type="match status" value="1"/>
</dbReference>
<evidence type="ECO:0000256" key="6">
    <source>
        <dbReference type="PROSITE-ProRule" id="PRU00169"/>
    </source>
</evidence>
<keyword evidence="3 6" id="KW-0597">Phosphoprotein</keyword>
<dbReference type="SMART" id="SM00388">
    <property type="entry name" value="HisKA"/>
    <property type="match status" value="1"/>
</dbReference>
<keyword evidence="12" id="KW-1185">Reference proteome</keyword>
<dbReference type="GO" id="GO:0000155">
    <property type="term" value="F:phosphorelay sensor kinase activity"/>
    <property type="evidence" value="ECO:0007669"/>
    <property type="project" value="InterPro"/>
</dbReference>
<feature type="domain" description="Response regulatory" evidence="8">
    <location>
        <begin position="840"/>
        <end position="956"/>
    </location>
</feature>
<organism evidence="11 12">
    <name type="scientific">Lysobacter soli</name>
    <dbReference type="NCBI Taxonomy" id="453783"/>
    <lineage>
        <taxon>Bacteria</taxon>
        <taxon>Pseudomonadati</taxon>
        <taxon>Pseudomonadota</taxon>
        <taxon>Gammaproteobacteria</taxon>
        <taxon>Lysobacterales</taxon>
        <taxon>Lysobacteraceae</taxon>
        <taxon>Lysobacter</taxon>
    </lineage>
</organism>
<dbReference type="PRINTS" id="PR00344">
    <property type="entry name" value="BCTRLSENSOR"/>
</dbReference>
<gene>
    <name evidence="11" type="ORF">DX912_11060</name>
</gene>
<feature type="domain" description="Histidine kinase" evidence="7">
    <location>
        <begin position="594"/>
        <end position="811"/>
    </location>
</feature>
<dbReference type="InterPro" id="IPR003594">
    <property type="entry name" value="HATPase_dom"/>
</dbReference>
<dbReference type="InterPro" id="IPR001789">
    <property type="entry name" value="Sig_transdc_resp-reg_receiver"/>
</dbReference>
<dbReference type="FunFam" id="3.30.565.10:FF:000006">
    <property type="entry name" value="Sensor histidine kinase WalK"/>
    <property type="match status" value="1"/>
</dbReference>
<evidence type="ECO:0000259" key="9">
    <source>
        <dbReference type="PROSITE" id="PS50112"/>
    </source>
</evidence>
<evidence type="ECO:0000259" key="8">
    <source>
        <dbReference type="PROSITE" id="PS50110"/>
    </source>
</evidence>
<dbReference type="SMART" id="SM00065">
    <property type="entry name" value="GAF"/>
    <property type="match status" value="1"/>
</dbReference>
<feature type="modified residue" description="4-aspartylphosphate" evidence="6">
    <location>
        <position position="889"/>
    </location>
</feature>
<comment type="caution">
    <text evidence="11">The sequence shown here is derived from an EMBL/GenBank/DDBJ whole genome shotgun (WGS) entry which is preliminary data.</text>
</comment>
<dbReference type="CDD" id="cd00130">
    <property type="entry name" value="PAS"/>
    <property type="match status" value="1"/>
</dbReference>
<feature type="domain" description="PAS" evidence="9">
    <location>
        <begin position="56"/>
        <end position="100"/>
    </location>
</feature>
<reference evidence="11 12" key="1">
    <citation type="submission" date="2018-08" db="EMBL/GenBank/DDBJ databases">
        <title>Lysobacter soli KCTC 22011, whole genome shotgun sequence.</title>
        <authorList>
            <person name="Zhang X."/>
            <person name="Feng G."/>
            <person name="Zhu H."/>
        </authorList>
    </citation>
    <scope>NUCLEOTIDE SEQUENCE [LARGE SCALE GENOMIC DNA]</scope>
    <source>
        <strain evidence="11 12">KCTC 22011</strain>
    </source>
</reference>
<evidence type="ECO:0000256" key="4">
    <source>
        <dbReference type="ARBA" id="ARBA00022679"/>
    </source>
</evidence>
<feature type="domain" description="PAC" evidence="10">
    <location>
        <begin position="404"/>
        <end position="457"/>
    </location>
</feature>
<dbReference type="InterPro" id="IPR011006">
    <property type="entry name" value="CheY-like_superfamily"/>
</dbReference>
<evidence type="ECO:0000313" key="11">
    <source>
        <dbReference type="EMBL" id="RDY67194.1"/>
    </source>
</evidence>
<dbReference type="InterPro" id="IPR001610">
    <property type="entry name" value="PAC"/>
</dbReference>
<evidence type="ECO:0000256" key="2">
    <source>
        <dbReference type="ARBA" id="ARBA00012438"/>
    </source>
</evidence>
<keyword evidence="5" id="KW-0418">Kinase</keyword>
<dbReference type="InterPro" id="IPR004358">
    <property type="entry name" value="Sig_transdc_His_kin-like_C"/>
</dbReference>
<dbReference type="Pfam" id="PF13188">
    <property type="entry name" value="PAS_8"/>
    <property type="match status" value="1"/>
</dbReference>
<dbReference type="Gene3D" id="3.40.50.2300">
    <property type="match status" value="1"/>
</dbReference>
<dbReference type="SUPFAM" id="SSF52172">
    <property type="entry name" value="CheY-like"/>
    <property type="match status" value="1"/>
</dbReference>
<dbReference type="SMART" id="SM00387">
    <property type="entry name" value="HATPase_c"/>
    <property type="match status" value="1"/>
</dbReference>
<dbReference type="CDD" id="cd17580">
    <property type="entry name" value="REC_2_DhkD-like"/>
    <property type="match status" value="1"/>
</dbReference>
<dbReference type="InterPro" id="IPR036097">
    <property type="entry name" value="HisK_dim/P_sf"/>
</dbReference>